<dbReference type="PANTHER" id="PTHR43342:SF1">
    <property type="entry name" value="BIFURCATING [FEFE] HYDROGENASE GAMMA SUBUNIT"/>
    <property type="match status" value="1"/>
</dbReference>
<evidence type="ECO:0000256" key="2">
    <source>
        <dbReference type="ARBA" id="ARBA00022714"/>
    </source>
</evidence>
<dbReference type="GO" id="GO:0046872">
    <property type="term" value="F:metal ion binding"/>
    <property type="evidence" value="ECO:0007669"/>
    <property type="project" value="UniProtKB-KW"/>
</dbReference>
<dbReference type="Proteomes" id="UP000539175">
    <property type="component" value="Unassembled WGS sequence"/>
</dbReference>
<dbReference type="CDD" id="cd03081">
    <property type="entry name" value="TRX_Fd_NuoE_FDH_gamma"/>
    <property type="match status" value="1"/>
</dbReference>
<comment type="similarity">
    <text evidence="1">Belongs to the complex I 24 kDa subunit family.</text>
</comment>
<keyword evidence="5 7" id="KW-0411">Iron-sulfur</keyword>
<dbReference type="Gene3D" id="1.10.10.1590">
    <property type="entry name" value="NADH-quinone oxidoreductase subunit E"/>
    <property type="match status" value="1"/>
</dbReference>
<comment type="cofactor">
    <cofactor evidence="7">
        <name>[2Fe-2S] cluster</name>
        <dbReference type="ChEBI" id="CHEBI:190135"/>
    </cofactor>
    <text evidence="7">Binds 1 [2Fe-2S] cluster.</text>
</comment>
<feature type="binding site" evidence="7">
    <location>
        <position position="101"/>
    </location>
    <ligand>
        <name>[2Fe-2S] cluster</name>
        <dbReference type="ChEBI" id="CHEBI:190135"/>
    </ligand>
</feature>
<comment type="cofactor">
    <cofactor evidence="6">
        <name>[2Fe-2S] cluster</name>
        <dbReference type="ChEBI" id="CHEBI:190135"/>
    </cofactor>
</comment>
<sequence length="136" mass="14475">MPILHALQEAFGHVPQDAVPLLADALNLSRADVHGIVSFYHDFREAPAGRHVVKVCRAEACQSMGGHALAEGLLRRLGLEWGGTTADGQVTIEPVYCLGLCASAPAALIDGRPLGRLTRERLDAAVNEARADWATA</sequence>
<dbReference type="GO" id="GO:0051537">
    <property type="term" value="F:2 iron, 2 sulfur cluster binding"/>
    <property type="evidence" value="ECO:0007669"/>
    <property type="project" value="UniProtKB-KW"/>
</dbReference>
<evidence type="ECO:0000313" key="9">
    <source>
        <dbReference type="Proteomes" id="UP000539175"/>
    </source>
</evidence>
<comment type="caution">
    <text evidence="8">The sequence shown here is derived from an EMBL/GenBank/DDBJ whole genome shotgun (WGS) entry which is preliminary data.</text>
</comment>
<feature type="binding site" evidence="7">
    <location>
        <position position="56"/>
    </location>
    <ligand>
        <name>[2Fe-2S] cluster</name>
        <dbReference type="ChEBI" id="CHEBI:190135"/>
    </ligand>
</feature>
<dbReference type="NCBIfam" id="NF004638">
    <property type="entry name" value="PRK05988.1"/>
    <property type="match status" value="1"/>
</dbReference>
<dbReference type="GO" id="GO:0016491">
    <property type="term" value="F:oxidoreductase activity"/>
    <property type="evidence" value="ECO:0007669"/>
    <property type="project" value="InterPro"/>
</dbReference>
<dbReference type="PROSITE" id="PS01099">
    <property type="entry name" value="COMPLEX1_24K"/>
    <property type="match status" value="1"/>
</dbReference>
<dbReference type="InterPro" id="IPR041921">
    <property type="entry name" value="NuoE_N"/>
</dbReference>
<dbReference type="Pfam" id="PF01257">
    <property type="entry name" value="2Fe-2S_thioredx"/>
    <property type="match status" value="1"/>
</dbReference>
<evidence type="ECO:0000256" key="7">
    <source>
        <dbReference type="PIRSR" id="PIRSR000216-1"/>
    </source>
</evidence>
<dbReference type="Gene3D" id="3.40.30.10">
    <property type="entry name" value="Glutaredoxin"/>
    <property type="match status" value="1"/>
</dbReference>
<dbReference type="PANTHER" id="PTHR43342">
    <property type="entry name" value="NADH-QUINONE OXIDOREDUCTASE, E SUBUNIT"/>
    <property type="match status" value="1"/>
</dbReference>
<feature type="binding site" evidence="7">
    <location>
        <position position="61"/>
    </location>
    <ligand>
        <name>[2Fe-2S] cluster</name>
        <dbReference type="ChEBI" id="CHEBI:190135"/>
    </ligand>
</feature>
<evidence type="ECO:0000256" key="1">
    <source>
        <dbReference type="ARBA" id="ARBA00010643"/>
    </source>
</evidence>
<accession>A0A7X0AZ45</accession>
<dbReference type="PIRSF" id="PIRSF000216">
    <property type="entry name" value="NADH_DH_24kDa"/>
    <property type="match status" value="1"/>
</dbReference>
<reference evidence="8 9" key="1">
    <citation type="submission" date="2020-08" db="EMBL/GenBank/DDBJ databases">
        <title>Genomic Encyclopedia of Type Strains, Phase IV (KMG-IV): sequencing the most valuable type-strain genomes for metagenomic binning, comparative biology and taxonomic classification.</title>
        <authorList>
            <person name="Goeker M."/>
        </authorList>
    </citation>
    <scope>NUCLEOTIDE SEQUENCE [LARGE SCALE GENOMIC DNA]</scope>
    <source>
        <strain evidence="8 9">DSM 22198</strain>
    </source>
</reference>
<evidence type="ECO:0000256" key="3">
    <source>
        <dbReference type="ARBA" id="ARBA00022723"/>
    </source>
</evidence>
<name>A0A7X0AZ45_9PROT</name>
<dbReference type="SUPFAM" id="SSF52833">
    <property type="entry name" value="Thioredoxin-like"/>
    <property type="match status" value="1"/>
</dbReference>
<evidence type="ECO:0000313" key="8">
    <source>
        <dbReference type="EMBL" id="MBB6252773.1"/>
    </source>
</evidence>
<gene>
    <name evidence="8" type="ORF">FHS74_003341</name>
</gene>
<dbReference type="InterPro" id="IPR002023">
    <property type="entry name" value="NuoE-like"/>
</dbReference>
<evidence type="ECO:0000256" key="4">
    <source>
        <dbReference type="ARBA" id="ARBA00023004"/>
    </source>
</evidence>
<dbReference type="EMBL" id="JACIIZ010000009">
    <property type="protein sequence ID" value="MBB6252773.1"/>
    <property type="molecule type" value="Genomic_DNA"/>
</dbReference>
<feature type="binding site" evidence="7">
    <location>
        <position position="97"/>
    </location>
    <ligand>
        <name>[2Fe-2S] cluster</name>
        <dbReference type="ChEBI" id="CHEBI:190135"/>
    </ligand>
</feature>
<evidence type="ECO:0000256" key="6">
    <source>
        <dbReference type="ARBA" id="ARBA00034078"/>
    </source>
</evidence>
<keyword evidence="9" id="KW-1185">Reference proteome</keyword>
<organism evidence="8 9">
    <name type="scientific">Nitrospirillum iridis</name>
    <dbReference type="NCBI Taxonomy" id="765888"/>
    <lineage>
        <taxon>Bacteria</taxon>
        <taxon>Pseudomonadati</taxon>
        <taxon>Pseudomonadota</taxon>
        <taxon>Alphaproteobacteria</taxon>
        <taxon>Rhodospirillales</taxon>
        <taxon>Azospirillaceae</taxon>
        <taxon>Nitrospirillum</taxon>
    </lineage>
</organism>
<proteinExistence type="inferred from homology"/>
<keyword evidence="2 7" id="KW-0001">2Fe-2S</keyword>
<evidence type="ECO:0000256" key="5">
    <source>
        <dbReference type="ARBA" id="ARBA00023014"/>
    </source>
</evidence>
<dbReference type="InterPro" id="IPR036249">
    <property type="entry name" value="Thioredoxin-like_sf"/>
</dbReference>
<dbReference type="InterPro" id="IPR028431">
    <property type="entry name" value="NADP_DH_HndA-like"/>
</dbReference>
<dbReference type="AlphaFoldDB" id="A0A7X0AZ45"/>
<keyword evidence="4 7" id="KW-0408">Iron</keyword>
<protein>
    <submittedName>
        <fullName evidence="8">Formate dehydrogenase subunit gamma</fullName>
    </submittedName>
</protein>
<keyword evidence="3 7" id="KW-0479">Metal-binding</keyword>